<reference evidence="4" key="1">
    <citation type="journal article" date="2010" name="PLoS ONE">
        <title>Phylogenetic and phyletic studies of informational genes in genomes highlight existence of a 4 domain of life including giant viruses.</title>
        <authorList>
            <person name="Boyer M."/>
            <person name="Madoui M.A."/>
            <person name="Gimenez G."/>
            <person name="La Scola B."/>
            <person name="Raoult D."/>
        </authorList>
    </citation>
    <scope>NUCLEOTIDE SEQUENCE</scope>
</reference>
<dbReference type="InterPro" id="IPR000795">
    <property type="entry name" value="T_Tr_GTP-bd_dom"/>
</dbReference>
<keyword evidence="2" id="KW-0342">GTP-binding</keyword>
<keyword evidence="1" id="KW-0547">Nucleotide-binding</keyword>
<evidence type="ECO:0000313" key="4">
    <source>
        <dbReference type="EMBL" id="ADX97533.1"/>
    </source>
</evidence>
<dbReference type="InterPro" id="IPR027417">
    <property type="entry name" value="P-loop_NTPase"/>
</dbReference>
<dbReference type="InterPro" id="IPR009001">
    <property type="entry name" value="Transl_elong_EF1A/Init_IF2_C"/>
</dbReference>
<evidence type="ECO:0000259" key="3">
    <source>
        <dbReference type="PROSITE" id="PS51722"/>
    </source>
</evidence>
<sequence length="525" mass="59689">MFNTRYINNILIIYQDKYILRTLKIYILISFMENPDINVKSCGQMTTDKIEVKNDKIEVKNDKINNDKINNGIVLDSNVKIESAKFVVVGNVDAGKSSFIGVMKSDILDDGNGLARSYVAKLKHEIETGRTSTQTSHYIVQNNEITTLIDLCGHEKYLKTTMFGVTGMFADFGILVIGANMEIRGMTLEHIKLLNAMGIPYIIIVTKIDICPENVMASLKRKLTDLSKKCKKQIIYFQEEQKEINDSHKILIEGFQSKKAPIMPVIMISNKTGFNIDFTRKFITSIKSRSYLDRMGLIKPIVNEITKNYPPVMYIDSTFNVHGTGIVLSGTCKYGSFKKGQRVYLGPINNTYIPITIKSIHNCISDNVDEIHKNESGSMGIRLDSKGSYTKEMFSKGQIVTTDIEFAKKNTCYTFNCDISIFNHPTTIMDGYQTVVHCRTIRQSGRFKLEENAILRSNSRTNLNIKFVRKPEFILPGTIIMIREGNTKGMGKIRFGIPYTEDTPEIMKKTKKSARLFNFTDKRKK</sequence>
<dbReference type="Pfam" id="PF00009">
    <property type="entry name" value="GTP_EFTU"/>
    <property type="match status" value="1"/>
</dbReference>
<proteinExistence type="predicted"/>
<protein>
    <submittedName>
        <fullName evidence="4">GTP-binding protein 1-like protein</fullName>
    </submittedName>
</protein>
<evidence type="ECO:0000256" key="2">
    <source>
        <dbReference type="ARBA" id="ARBA00023134"/>
    </source>
</evidence>
<feature type="domain" description="Tr-type G" evidence="3">
    <location>
        <begin position="81"/>
        <end position="291"/>
    </location>
</feature>
<dbReference type="InterPro" id="IPR009000">
    <property type="entry name" value="Transl_B-barrel_sf"/>
</dbReference>
<dbReference type="EMBL" id="HQ223102">
    <property type="protein sequence ID" value="ADX97533.1"/>
    <property type="molecule type" value="Genomic_DNA"/>
</dbReference>
<feature type="non-terminal residue" evidence="4">
    <location>
        <position position="525"/>
    </location>
</feature>
<evidence type="ECO:0000256" key="1">
    <source>
        <dbReference type="ARBA" id="ARBA00022741"/>
    </source>
</evidence>
<dbReference type="InterPro" id="IPR050055">
    <property type="entry name" value="EF-Tu_GTPase"/>
</dbReference>
<name>F1C983_9VIRU</name>
<dbReference type="SUPFAM" id="SSF50447">
    <property type="entry name" value="Translation proteins"/>
    <property type="match status" value="1"/>
</dbReference>
<dbReference type="PANTHER" id="PTHR43721:SF9">
    <property type="entry name" value="GTP-BINDING PROTEIN 1"/>
    <property type="match status" value="1"/>
</dbReference>
<organism evidence="4">
    <name type="scientific">Terra1 virus</name>
    <dbReference type="NCBI Taxonomy" id="985781"/>
    <lineage>
        <taxon>Viruses</taxon>
        <taxon>Varidnaviria</taxon>
        <taxon>Bamfordvirae</taxon>
        <taxon>Nucleocytoviricota</taxon>
        <taxon>Megaviricetes</taxon>
        <taxon>Imitervirales</taxon>
        <taxon>Mimiviridae</taxon>
        <taxon>Megamimivirinae</taxon>
        <taxon>Megavirus</taxon>
        <taxon>Megavirus chilense</taxon>
    </lineage>
</organism>
<accession>F1C983</accession>
<dbReference type="SUPFAM" id="SSF52540">
    <property type="entry name" value="P-loop containing nucleoside triphosphate hydrolases"/>
    <property type="match status" value="1"/>
</dbReference>
<dbReference type="PROSITE" id="PS51722">
    <property type="entry name" value="G_TR_2"/>
    <property type="match status" value="1"/>
</dbReference>
<dbReference type="Gene3D" id="2.40.30.10">
    <property type="entry name" value="Translation factors"/>
    <property type="match status" value="2"/>
</dbReference>
<dbReference type="SUPFAM" id="SSF50465">
    <property type="entry name" value="EF-Tu/eEF-1alpha/eIF2-gamma C-terminal domain"/>
    <property type="match status" value="1"/>
</dbReference>
<dbReference type="PANTHER" id="PTHR43721">
    <property type="entry name" value="ELONGATION FACTOR TU-RELATED"/>
    <property type="match status" value="1"/>
</dbReference>
<dbReference type="GO" id="GO:0003924">
    <property type="term" value="F:GTPase activity"/>
    <property type="evidence" value="ECO:0007669"/>
    <property type="project" value="InterPro"/>
</dbReference>
<dbReference type="GO" id="GO:0005525">
    <property type="term" value="F:GTP binding"/>
    <property type="evidence" value="ECO:0007669"/>
    <property type="project" value="UniProtKB-KW"/>
</dbReference>
<dbReference type="Gene3D" id="3.40.50.300">
    <property type="entry name" value="P-loop containing nucleotide triphosphate hydrolases"/>
    <property type="match status" value="1"/>
</dbReference>